<dbReference type="EMBL" id="CAUYUJ010018992">
    <property type="protein sequence ID" value="CAK0887835.1"/>
    <property type="molecule type" value="Genomic_DNA"/>
</dbReference>
<evidence type="ECO:0000313" key="2">
    <source>
        <dbReference type="EMBL" id="CAK0887835.1"/>
    </source>
</evidence>
<feature type="compositionally biased region" description="Basic and acidic residues" evidence="1">
    <location>
        <begin position="61"/>
        <end position="78"/>
    </location>
</feature>
<name>A0ABN9WMJ4_9DINO</name>
<feature type="compositionally biased region" description="Acidic residues" evidence="1">
    <location>
        <begin position="50"/>
        <end position="60"/>
    </location>
</feature>
<gene>
    <name evidence="2" type="ORF">PCOR1329_LOCUS68783</name>
</gene>
<accession>A0ABN9WMJ4</accession>
<feature type="region of interest" description="Disordered" evidence="1">
    <location>
        <begin position="1"/>
        <end position="85"/>
    </location>
</feature>
<dbReference type="Proteomes" id="UP001189429">
    <property type="component" value="Unassembled WGS sequence"/>
</dbReference>
<feature type="non-terminal residue" evidence="2">
    <location>
        <position position="156"/>
    </location>
</feature>
<protein>
    <submittedName>
        <fullName evidence="2">Uncharacterized protein</fullName>
    </submittedName>
</protein>
<reference evidence="2" key="1">
    <citation type="submission" date="2023-10" db="EMBL/GenBank/DDBJ databases">
        <authorList>
            <person name="Chen Y."/>
            <person name="Shah S."/>
            <person name="Dougan E. K."/>
            <person name="Thang M."/>
            <person name="Chan C."/>
        </authorList>
    </citation>
    <scope>NUCLEOTIDE SEQUENCE [LARGE SCALE GENOMIC DNA]</scope>
</reference>
<evidence type="ECO:0000256" key="1">
    <source>
        <dbReference type="SAM" id="MobiDB-lite"/>
    </source>
</evidence>
<organism evidence="2 3">
    <name type="scientific">Prorocentrum cordatum</name>
    <dbReference type="NCBI Taxonomy" id="2364126"/>
    <lineage>
        <taxon>Eukaryota</taxon>
        <taxon>Sar</taxon>
        <taxon>Alveolata</taxon>
        <taxon>Dinophyceae</taxon>
        <taxon>Prorocentrales</taxon>
        <taxon>Prorocentraceae</taxon>
        <taxon>Prorocentrum</taxon>
    </lineage>
</organism>
<comment type="caution">
    <text evidence="2">The sequence shown here is derived from an EMBL/GenBank/DDBJ whole genome shotgun (WGS) entry which is preliminary data.</text>
</comment>
<proteinExistence type="predicted"/>
<evidence type="ECO:0000313" key="3">
    <source>
        <dbReference type="Proteomes" id="UP001189429"/>
    </source>
</evidence>
<feature type="region of interest" description="Disordered" evidence="1">
    <location>
        <begin position="133"/>
        <end position="156"/>
    </location>
</feature>
<sequence length="156" mass="16619">MLDARPRHSHDGEHDGEGGGQLDGRGAVAQWCRRHPRSPRGSLQGPGHGEEEEDVEEEEGGGGRRRDPLAPAPRHSERTVPQAAPARWAACARWPARGGRGRSLCQPRELLQSGALPALKSTACLRGCGRNMAARSGKRRSGGHPRPGPCRAVGLA</sequence>
<feature type="compositionally biased region" description="Basic and acidic residues" evidence="1">
    <location>
        <begin position="1"/>
        <end position="17"/>
    </location>
</feature>
<keyword evidence="3" id="KW-1185">Reference proteome</keyword>